<evidence type="ECO:0000313" key="2">
    <source>
        <dbReference type="EMBL" id="ABK99460.1"/>
    </source>
</evidence>
<proteinExistence type="predicted"/>
<evidence type="ECO:0000313" key="3">
    <source>
        <dbReference type="Proteomes" id="UP000006732"/>
    </source>
</evidence>
<accession>A1AQ40</accession>
<dbReference type="STRING" id="338966.Ppro_1848"/>
<dbReference type="Proteomes" id="UP000006732">
    <property type="component" value="Chromosome"/>
</dbReference>
<feature type="region of interest" description="Disordered" evidence="1">
    <location>
        <begin position="1"/>
        <end position="36"/>
    </location>
</feature>
<reference evidence="2 3" key="1">
    <citation type="submission" date="2006-10" db="EMBL/GenBank/DDBJ databases">
        <title>Complete sequence of chromosome of Pelobacter propionicus DSM 2379.</title>
        <authorList>
            <consortium name="US DOE Joint Genome Institute"/>
            <person name="Copeland A."/>
            <person name="Lucas S."/>
            <person name="Lapidus A."/>
            <person name="Barry K."/>
            <person name="Detter J.C."/>
            <person name="Glavina del Rio T."/>
            <person name="Hammon N."/>
            <person name="Israni S."/>
            <person name="Dalin E."/>
            <person name="Tice H."/>
            <person name="Pitluck S."/>
            <person name="Saunders E."/>
            <person name="Brettin T."/>
            <person name="Bruce D."/>
            <person name="Han C."/>
            <person name="Tapia R."/>
            <person name="Schmutz J."/>
            <person name="Larimer F."/>
            <person name="Land M."/>
            <person name="Hauser L."/>
            <person name="Kyrpides N."/>
            <person name="Kim E."/>
            <person name="Lovley D."/>
            <person name="Richardson P."/>
        </authorList>
    </citation>
    <scope>NUCLEOTIDE SEQUENCE [LARGE SCALE GENOMIC DNA]</scope>
    <source>
        <strain evidence="3">DSM 2379 / NBRC 103807 / OttBd1</strain>
    </source>
</reference>
<sequence>MTDYVDEGKRNSMTATELRNGEQQHLSSSANPNLPVGTILLEKDNPDSQRLRVIAGSSQAGDGSWLTPVEEIQQEFCVKYSFITFTHSTIAGSMNQEAATREEAISTVRAWLTMIYQPVEFDYVTV</sequence>
<keyword evidence="3" id="KW-1185">Reference proteome</keyword>
<dbReference type="AlphaFoldDB" id="A1AQ40"/>
<dbReference type="HOGENOM" id="CLU_1979432_0_0_7"/>
<evidence type="ECO:0000256" key="1">
    <source>
        <dbReference type="SAM" id="MobiDB-lite"/>
    </source>
</evidence>
<dbReference type="EMBL" id="CP000482">
    <property type="protein sequence ID" value="ABK99460.1"/>
    <property type="molecule type" value="Genomic_DNA"/>
</dbReference>
<dbReference type="KEGG" id="ppd:Ppro_1848"/>
<organism evidence="2 3">
    <name type="scientific">Pelobacter propionicus (strain DSM 2379 / NBRC 103807 / OttBd1)</name>
    <dbReference type="NCBI Taxonomy" id="338966"/>
    <lineage>
        <taxon>Bacteria</taxon>
        <taxon>Pseudomonadati</taxon>
        <taxon>Thermodesulfobacteriota</taxon>
        <taxon>Desulfuromonadia</taxon>
        <taxon>Desulfuromonadales</taxon>
        <taxon>Desulfuromonadaceae</taxon>
        <taxon>Pelobacter</taxon>
    </lineage>
</organism>
<name>A1AQ40_PELPD</name>
<feature type="compositionally biased region" description="Polar residues" evidence="1">
    <location>
        <begin position="11"/>
        <end position="32"/>
    </location>
</feature>
<gene>
    <name evidence="2" type="ordered locus">Ppro_1848</name>
</gene>
<feature type="compositionally biased region" description="Basic and acidic residues" evidence="1">
    <location>
        <begin position="1"/>
        <end position="10"/>
    </location>
</feature>
<dbReference type="RefSeq" id="WP_011735736.1">
    <property type="nucleotide sequence ID" value="NC_008609.1"/>
</dbReference>
<protein>
    <submittedName>
        <fullName evidence="2">Uncharacterized protein</fullName>
    </submittedName>
</protein>